<evidence type="ECO:0000259" key="4">
    <source>
        <dbReference type="Pfam" id="PF03486"/>
    </source>
</evidence>
<dbReference type="Gene3D" id="2.40.30.10">
    <property type="entry name" value="Translation factors"/>
    <property type="match status" value="1"/>
</dbReference>
<feature type="domain" description="RsdA/BaiN/AoA(So)-like Rossmann fold-like" evidence="4">
    <location>
        <begin position="4"/>
        <end position="398"/>
    </location>
</feature>
<dbReference type="InterPro" id="IPR036188">
    <property type="entry name" value="FAD/NAD-bd_sf"/>
</dbReference>
<dbReference type="Pfam" id="PF22780">
    <property type="entry name" value="HI0933_like_1st"/>
    <property type="match status" value="1"/>
</dbReference>
<evidence type="ECO:0000313" key="6">
    <source>
        <dbReference type="EMBL" id="GAA0711790.1"/>
    </source>
</evidence>
<dbReference type="EMBL" id="BAAAGE010000001">
    <property type="protein sequence ID" value="GAA0711790.1"/>
    <property type="molecule type" value="Genomic_DNA"/>
</dbReference>
<keyword evidence="7" id="KW-1185">Reference proteome</keyword>
<evidence type="ECO:0000259" key="5">
    <source>
        <dbReference type="Pfam" id="PF22780"/>
    </source>
</evidence>
<dbReference type="InterPro" id="IPR023166">
    <property type="entry name" value="BaiN-like_dom_sf"/>
</dbReference>
<proteinExistence type="predicted"/>
<evidence type="ECO:0000256" key="2">
    <source>
        <dbReference type="ARBA" id="ARBA00022630"/>
    </source>
</evidence>
<evidence type="ECO:0000256" key="3">
    <source>
        <dbReference type="ARBA" id="ARBA00022827"/>
    </source>
</evidence>
<gene>
    <name evidence="6" type="ORF">GCM10009430_01590</name>
</gene>
<dbReference type="InterPro" id="IPR055178">
    <property type="entry name" value="RsdA/BaiN/AoA(So)-like_dom"/>
</dbReference>
<dbReference type="InterPro" id="IPR057661">
    <property type="entry name" value="RsdA/BaiN/AoA(So)_Rossmann"/>
</dbReference>
<evidence type="ECO:0000313" key="7">
    <source>
        <dbReference type="Proteomes" id="UP001501758"/>
    </source>
</evidence>
<dbReference type="Pfam" id="PF03486">
    <property type="entry name" value="HI0933_like"/>
    <property type="match status" value="1"/>
</dbReference>
<protein>
    <submittedName>
        <fullName evidence="6">NAD(P)/FAD-dependent oxidoreductase</fullName>
    </submittedName>
</protein>
<dbReference type="PANTHER" id="PTHR42887">
    <property type="entry name" value="OS12G0638800 PROTEIN"/>
    <property type="match status" value="1"/>
</dbReference>
<dbReference type="Gene3D" id="1.10.8.260">
    <property type="entry name" value="HI0933 insert domain-like"/>
    <property type="match status" value="1"/>
</dbReference>
<organism evidence="6 7">
    <name type="scientific">Aquimarina litoralis</name>
    <dbReference type="NCBI Taxonomy" id="584605"/>
    <lineage>
        <taxon>Bacteria</taxon>
        <taxon>Pseudomonadati</taxon>
        <taxon>Bacteroidota</taxon>
        <taxon>Flavobacteriia</taxon>
        <taxon>Flavobacteriales</taxon>
        <taxon>Flavobacteriaceae</taxon>
        <taxon>Aquimarina</taxon>
    </lineage>
</organism>
<dbReference type="SUPFAM" id="SSF51905">
    <property type="entry name" value="FAD/NAD(P)-binding domain"/>
    <property type="match status" value="1"/>
</dbReference>
<dbReference type="Gene3D" id="3.50.50.60">
    <property type="entry name" value="FAD/NAD(P)-binding domain"/>
    <property type="match status" value="1"/>
</dbReference>
<dbReference type="InterPro" id="IPR004792">
    <property type="entry name" value="BaiN-like"/>
</dbReference>
<reference evidence="7" key="1">
    <citation type="journal article" date="2019" name="Int. J. Syst. Evol. Microbiol.">
        <title>The Global Catalogue of Microorganisms (GCM) 10K type strain sequencing project: providing services to taxonomists for standard genome sequencing and annotation.</title>
        <authorList>
            <consortium name="The Broad Institute Genomics Platform"/>
            <consortium name="The Broad Institute Genome Sequencing Center for Infectious Disease"/>
            <person name="Wu L."/>
            <person name="Ma J."/>
        </authorList>
    </citation>
    <scope>NUCLEOTIDE SEQUENCE [LARGE SCALE GENOMIC DNA]</scope>
    <source>
        <strain evidence="7">JCM 15974</strain>
    </source>
</reference>
<dbReference type="SUPFAM" id="SSF160996">
    <property type="entry name" value="HI0933 insert domain-like"/>
    <property type="match status" value="1"/>
</dbReference>
<dbReference type="PRINTS" id="PR00411">
    <property type="entry name" value="PNDRDTASEI"/>
</dbReference>
<dbReference type="Proteomes" id="UP001501758">
    <property type="component" value="Unassembled WGS sequence"/>
</dbReference>
<comment type="caution">
    <text evidence="6">The sequence shown here is derived from an EMBL/GenBank/DDBJ whole genome shotgun (WGS) entry which is preliminary data.</text>
</comment>
<name>A0ABP3TM43_9FLAO</name>
<accession>A0ABP3TM43</accession>
<dbReference type="NCBIfam" id="TIGR00275">
    <property type="entry name" value="aminoacetone oxidase family FAD-binding enzyme"/>
    <property type="match status" value="1"/>
</dbReference>
<evidence type="ECO:0000256" key="1">
    <source>
        <dbReference type="ARBA" id="ARBA00001974"/>
    </source>
</evidence>
<keyword evidence="2" id="KW-0285">Flavoprotein</keyword>
<feature type="domain" description="RsdA/BaiN/AoA(So)-like insert" evidence="5">
    <location>
        <begin position="185"/>
        <end position="345"/>
    </location>
</feature>
<dbReference type="PRINTS" id="PR00368">
    <property type="entry name" value="FADPNR"/>
</dbReference>
<sequence>MQYDLLIIGGGAAGFFTAINVAENDPNLTIAILERGKEVLSKVRISGGGRCNVTHAEFVPDPLSKNYPRGEKELLGPFHTFMTGDTMEWFDKRGVELKIEDDGRIFPISDSSETIINCFLSEARKLGIEILKNHVVKDFYCEDEVWKISTNQGDFESEKMMIATGSNSKIWAKLKSIGIETVNAVPSLFTFNIKDKRIKDLPGISTNASVKVKDSKLFSEGPLLITHWGMSGPAILKLSAWGARELNNFNYNFEIIVNWLQDYSLEETLHMLKALKNEHPKQQVSKYAQFNLPKRLWQSLVLASGIGDATKWADVNKGQLTRLSEELIKGVYKVVGKSTFKDEFVTAGGIDLRELNFKTFESKKYKNLYFAGEVLNIDAITGGFNFQNAWTGAYIAAKAITSKE</sequence>
<comment type="cofactor">
    <cofactor evidence="1">
        <name>FAD</name>
        <dbReference type="ChEBI" id="CHEBI:57692"/>
    </cofactor>
</comment>
<keyword evidence="3" id="KW-0274">FAD</keyword>
<dbReference type="RefSeq" id="WP_343909550.1">
    <property type="nucleotide sequence ID" value="NZ_BAAAGE010000001.1"/>
</dbReference>
<dbReference type="PANTHER" id="PTHR42887:SF2">
    <property type="entry name" value="OS12G0638800 PROTEIN"/>
    <property type="match status" value="1"/>
</dbReference>